<dbReference type="PANTHER" id="PTHR23516">
    <property type="entry name" value="SAM (S-ADENOSYL METHIONINE) TRANSPORTER"/>
    <property type="match status" value="1"/>
</dbReference>
<keyword evidence="1" id="KW-0472">Membrane</keyword>
<keyword evidence="1" id="KW-1133">Transmembrane helix</keyword>
<feature type="transmembrane region" description="Helical" evidence="1">
    <location>
        <begin position="141"/>
        <end position="159"/>
    </location>
</feature>
<sequence>MDSELRWEGGRWVYGVQMLTCAGLLYYRSLAAPKVAPIDKAALRLPVSFVAFQRTFLAVFFLASVADALQVVYSEALYEGYGLRRKEIATLFAVGYGSSLSLGTAIAASADYIGRKRACMLYGFFQVLGCLAKQYPDFRVLCFAHVSLGIATSLLYSSFESWMVVEHEKMGFRQEWLSETFWLMAFSNGIVATGSGALANVVANYQGSIGPAPLISATVAALLSILVVKRAFTENAGTASNLWRPLDYALQTLSDKKVLLLGWTQVCFDFSVIIFWFLWTPTLVADGREVHSGVIFTRLMASMMIGTTIAACLLQGPYYLRPESFLPYVLLVGGLSLFLPAYDHQELRVLLWCFCVFHICVGIALPSLARLRSMYIPNDRRAAVMSIYRLPVYAAVLVVMIKGGLQQSLENSTIFGAAIVGLLSGAGCIYYIEKTRGLTQEISLAERP</sequence>
<dbReference type="InterPro" id="IPR008509">
    <property type="entry name" value="MOT2/MFSD5"/>
</dbReference>
<dbReference type="Pfam" id="PF05631">
    <property type="entry name" value="MFS_5"/>
    <property type="match status" value="1"/>
</dbReference>
<feature type="transmembrane region" description="Helical" evidence="1">
    <location>
        <begin position="88"/>
        <end position="107"/>
    </location>
</feature>
<accession>A0A8T0I9Y2</accession>
<dbReference type="PANTHER" id="PTHR23516:SF2">
    <property type="entry name" value="MOLYBDATE-ANION TRANSPORTER"/>
    <property type="match status" value="1"/>
</dbReference>
<feature type="transmembrane region" description="Helical" evidence="1">
    <location>
        <begin position="413"/>
        <end position="432"/>
    </location>
</feature>
<dbReference type="GO" id="GO:0015098">
    <property type="term" value="F:molybdate ion transmembrane transporter activity"/>
    <property type="evidence" value="ECO:0007669"/>
    <property type="project" value="InterPro"/>
</dbReference>
<feature type="transmembrane region" description="Helical" evidence="1">
    <location>
        <begin position="258"/>
        <end position="279"/>
    </location>
</feature>
<dbReference type="SUPFAM" id="SSF103473">
    <property type="entry name" value="MFS general substrate transporter"/>
    <property type="match status" value="1"/>
</dbReference>
<dbReference type="Proteomes" id="UP000822688">
    <property type="component" value="Chromosome 4"/>
</dbReference>
<feature type="transmembrane region" description="Helical" evidence="1">
    <location>
        <begin position="12"/>
        <end position="30"/>
    </location>
</feature>
<evidence type="ECO:0000313" key="3">
    <source>
        <dbReference type="Proteomes" id="UP000822688"/>
    </source>
</evidence>
<dbReference type="GO" id="GO:0016020">
    <property type="term" value="C:membrane"/>
    <property type="evidence" value="ECO:0007669"/>
    <property type="project" value="InterPro"/>
</dbReference>
<keyword evidence="1" id="KW-0812">Transmembrane</keyword>
<gene>
    <name evidence="2" type="ORF">KC19_4G121400</name>
</gene>
<feature type="transmembrane region" description="Helical" evidence="1">
    <location>
        <begin position="349"/>
        <end position="369"/>
    </location>
</feature>
<feature type="transmembrane region" description="Helical" evidence="1">
    <location>
        <begin position="291"/>
        <end position="313"/>
    </location>
</feature>
<dbReference type="CDD" id="cd17487">
    <property type="entry name" value="MFS_MFSD5_like"/>
    <property type="match status" value="1"/>
</dbReference>
<organism evidence="2 3">
    <name type="scientific">Ceratodon purpureus</name>
    <name type="common">Fire moss</name>
    <name type="synonym">Dicranum purpureum</name>
    <dbReference type="NCBI Taxonomy" id="3225"/>
    <lineage>
        <taxon>Eukaryota</taxon>
        <taxon>Viridiplantae</taxon>
        <taxon>Streptophyta</taxon>
        <taxon>Embryophyta</taxon>
        <taxon>Bryophyta</taxon>
        <taxon>Bryophytina</taxon>
        <taxon>Bryopsida</taxon>
        <taxon>Dicranidae</taxon>
        <taxon>Pseudoditrichales</taxon>
        <taxon>Ditrichaceae</taxon>
        <taxon>Ceratodon</taxon>
    </lineage>
</organism>
<proteinExistence type="predicted"/>
<dbReference type="AlphaFoldDB" id="A0A8T0I9Y2"/>
<dbReference type="InterPro" id="IPR036259">
    <property type="entry name" value="MFS_trans_sf"/>
</dbReference>
<feature type="transmembrane region" description="Helical" evidence="1">
    <location>
        <begin position="180"/>
        <end position="203"/>
    </location>
</feature>
<dbReference type="Gene3D" id="1.20.1250.20">
    <property type="entry name" value="MFS general substrate transporter like domains"/>
    <property type="match status" value="1"/>
</dbReference>
<reference evidence="2" key="1">
    <citation type="submission" date="2020-06" db="EMBL/GenBank/DDBJ databases">
        <title>WGS assembly of Ceratodon purpureus strain R40.</title>
        <authorList>
            <person name="Carey S.B."/>
            <person name="Jenkins J."/>
            <person name="Shu S."/>
            <person name="Lovell J.T."/>
            <person name="Sreedasyam A."/>
            <person name="Maumus F."/>
            <person name="Tiley G.P."/>
            <person name="Fernandez-Pozo N."/>
            <person name="Barry K."/>
            <person name="Chen C."/>
            <person name="Wang M."/>
            <person name="Lipzen A."/>
            <person name="Daum C."/>
            <person name="Saski C.A."/>
            <person name="Payton A.C."/>
            <person name="Mcbreen J.C."/>
            <person name="Conrad R.E."/>
            <person name="Kollar L.M."/>
            <person name="Olsson S."/>
            <person name="Huttunen S."/>
            <person name="Landis J.B."/>
            <person name="Wickett N.J."/>
            <person name="Johnson M.G."/>
            <person name="Rensing S.A."/>
            <person name="Grimwood J."/>
            <person name="Schmutz J."/>
            <person name="Mcdaniel S.F."/>
        </authorList>
    </citation>
    <scope>NUCLEOTIDE SEQUENCE</scope>
    <source>
        <strain evidence="2">R40</strain>
    </source>
</reference>
<comment type="caution">
    <text evidence="2">The sequence shown here is derived from an EMBL/GenBank/DDBJ whole genome shotgun (WGS) entry which is preliminary data.</text>
</comment>
<feature type="transmembrane region" description="Helical" evidence="1">
    <location>
        <begin position="381"/>
        <end position="401"/>
    </location>
</feature>
<feature type="transmembrane region" description="Helical" evidence="1">
    <location>
        <begin position="51"/>
        <end position="73"/>
    </location>
</feature>
<evidence type="ECO:0000256" key="1">
    <source>
        <dbReference type="SAM" id="Phobius"/>
    </source>
</evidence>
<dbReference type="EMBL" id="CM026424">
    <property type="protein sequence ID" value="KAG0579759.1"/>
    <property type="molecule type" value="Genomic_DNA"/>
</dbReference>
<evidence type="ECO:0008006" key="4">
    <source>
        <dbReference type="Google" id="ProtNLM"/>
    </source>
</evidence>
<feature type="transmembrane region" description="Helical" evidence="1">
    <location>
        <begin position="325"/>
        <end position="343"/>
    </location>
</feature>
<name>A0A8T0I9Y2_CERPU</name>
<protein>
    <recommendedName>
        <fullName evidence="4">Molybdate-anion transporter</fullName>
    </recommendedName>
</protein>
<keyword evidence="3" id="KW-1185">Reference proteome</keyword>
<evidence type="ECO:0000313" key="2">
    <source>
        <dbReference type="EMBL" id="KAG0579759.1"/>
    </source>
</evidence>